<proteinExistence type="inferred from homology"/>
<reference evidence="4 5" key="1">
    <citation type="submission" date="2020-02" db="EMBL/GenBank/DDBJ databases">
        <title>Comparative genomics of the hypocrealean fungal genus Beauvera.</title>
        <authorList>
            <person name="Showalter D.N."/>
            <person name="Bushley K.E."/>
            <person name="Rehner S.A."/>
        </authorList>
    </citation>
    <scope>NUCLEOTIDE SEQUENCE [LARGE SCALE GENOMIC DNA]</scope>
    <source>
        <strain evidence="4 5">ARSEF4384</strain>
    </source>
</reference>
<evidence type="ECO:0000313" key="5">
    <source>
        <dbReference type="Proteomes" id="UP001397290"/>
    </source>
</evidence>
<organism evidence="4 5">
    <name type="scientific">Beauveria asiatica</name>
    <dbReference type="NCBI Taxonomy" id="1069075"/>
    <lineage>
        <taxon>Eukaryota</taxon>
        <taxon>Fungi</taxon>
        <taxon>Dikarya</taxon>
        <taxon>Ascomycota</taxon>
        <taxon>Pezizomycotina</taxon>
        <taxon>Sordariomycetes</taxon>
        <taxon>Hypocreomycetidae</taxon>
        <taxon>Hypocreales</taxon>
        <taxon>Cordycipitaceae</taxon>
        <taxon>Beauveria</taxon>
    </lineage>
</organism>
<accession>A0AAW0RS41</accession>
<dbReference type="EMBL" id="JAAHCF010000354">
    <property type="protein sequence ID" value="KAK8144778.1"/>
    <property type="molecule type" value="Genomic_DNA"/>
</dbReference>
<dbReference type="CDD" id="cd00610">
    <property type="entry name" value="OAT_like"/>
    <property type="match status" value="1"/>
</dbReference>
<dbReference type="GO" id="GO:0005829">
    <property type="term" value="C:cytosol"/>
    <property type="evidence" value="ECO:0007669"/>
    <property type="project" value="TreeGrafter"/>
</dbReference>
<keyword evidence="2 3" id="KW-0663">Pyridoxal phosphate</keyword>
<protein>
    <recommendedName>
        <fullName evidence="6">Aminotransferase</fullName>
    </recommendedName>
</protein>
<dbReference type="GO" id="GO:0030170">
    <property type="term" value="F:pyridoxal phosphate binding"/>
    <property type="evidence" value="ECO:0007669"/>
    <property type="project" value="InterPro"/>
</dbReference>
<evidence type="ECO:0000256" key="2">
    <source>
        <dbReference type="ARBA" id="ARBA00022898"/>
    </source>
</evidence>
<dbReference type="PANTHER" id="PTHR43094">
    <property type="entry name" value="AMINOTRANSFERASE"/>
    <property type="match status" value="1"/>
</dbReference>
<gene>
    <name evidence="4" type="ORF">G3M48_005353</name>
</gene>
<dbReference type="InterPro" id="IPR015421">
    <property type="entry name" value="PyrdxlP-dep_Trfase_major"/>
</dbReference>
<sequence>MDRRCVRPGKFLHGRTQILSLLALETTMEMTDNTADRPAEVIHPRPATHPALVASASGTYSTLNDQRTVLDACGVSMIGHGDETVKFAIQEQLEKVAYAHPFMHTTSPPQDLASFLCQGIPPLEPFKVYFSSSGSEAVDSAMKLVVAFHRANNNPQHVSFVSPAYAYRQQGSDESEVQYSNRLINEIEAEFCRIGPQNVAAFVAETVGGSTAGCITAPEGYFEGVRRVCNRYGVLLLLDEIMCGNGRTGTYFAFESEGDFVPDIVVLGEGLSGGYLPLAATLIQHSVYEVIQSAGGFIHGHTYQAHPVSCAAALAVQRVIRSTGCLAHCKRLGDRMGSKLRSLFTDLEFVGDIRGRGLFWAIEFVANKRLKMPLAEDFAFGSKLRQFAQEGGVAILSGSGTADGHAGDHIMFAHH</sequence>
<dbReference type="SUPFAM" id="SSF53383">
    <property type="entry name" value="PLP-dependent transferases"/>
    <property type="match status" value="1"/>
</dbReference>
<dbReference type="Proteomes" id="UP001397290">
    <property type="component" value="Unassembled WGS sequence"/>
</dbReference>
<evidence type="ECO:0000313" key="4">
    <source>
        <dbReference type="EMBL" id="KAK8144778.1"/>
    </source>
</evidence>
<name>A0AAW0RS41_9HYPO</name>
<dbReference type="GO" id="GO:0008483">
    <property type="term" value="F:transaminase activity"/>
    <property type="evidence" value="ECO:0007669"/>
    <property type="project" value="InterPro"/>
</dbReference>
<evidence type="ECO:0000256" key="3">
    <source>
        <dbReference type="RuleBase" id="RU003560"/>
    </source>
</evidence>
<dbReference type="InterPro" id="IPR015422">
    <property type="entry name" value="PyrdxlP-dep_Trfase_small"/>
</dbReference>
<evidence type="ECO:0008006" key="6">
    <source>
        <dbReference type="Google" id="ProtNLM"/>
    </source>
</evidence>
<dbReference type="Gene3D" id="3.90.1150.10">
    <property type="entry name" value="Aspartate Aminotransferase, domain 1"/>
    <property type="match status" value="2"/>
</dbReference>
<dbReference type="Gene3D" id="3.40.640.10">
    <property type="entry name" value="Type I PLP-dependent aspartate aminotransferase-like (Major domain)"/>
    <property type="match status" value="2"/>
</dbReference>
<comment type="similarity">
    <text evidence="1 3">Belongs to the class-III pyridoxal-phosphate-dependent aminotransferase family.</text>
</comment>
<dbReference type="InterPro" id="IPR015424">
    <property type="entry name" value="PyrdxlP-dep_Trfase"/>
</dbReference>
<comment type="caution">
    <text evidence="4">The sequence shown here is derived from an EMBL/GenBank/DDBJ whole genome shotgun (WGS) entry which is preliminary data.</text>
</comment>
<dbReference type="InterPro" id="IPR005814">
    <property type="entry name" value="Aminotrans_3"/>
</dbReference>
<evidence type="ECO:0000256" key="1">
    <source>
        <dbReference type="ARBA" id="ARBA00008954"/>
    </source>
</evidence>
<keyword evidence="5" id="KW-1185">Reference proteome</keyword>
<dbReference type="Pfam" id="PF00202">
    <property type="entry name" value="Aminotran_3"/>
    <property type="match status" value="2"/>
</dbReference>
<dbReference type="AlphaFoldDB" id="A0AAW0RS41"/>
<dbReference type="PANTHER" id="PTHR43094:SF1">
    <property type="entry name" value="AMINOTRANSFERASE CLASS-III"/>
    <property type="match status" value="1"/>
</dbReference>